<dbReference type="CDD" id="cd23283">
    <property type="entry name" value="beta-trefoil_MIR_PMT1-like"/>
    <property type="match status" value="1"/>
</dbReference>
<feature type="transmembrane region" description="Helical" evidence="15">
    <location>
        <begin position="630"/>
        <end position="646"/>
    </location>
</feature>
<evidence type="ECO:0000256" key="9">
    <source>
        <dbReference type="ARBA" id="ARBA00022824"/>
    </source>
</evidence>
<dbReference type="EC" id="2.4.1.109" evidence="4 15"/>
<evidence type="ECO:0000256" key="8">
    <source>
        <dbReference type="ARBA" id="ARBA00022737"/>
    </source>
</evidence>
<dbReference type="Gene3D" id="2.80.10.50">
    <property type="match status" value="1"/>
</dbReference>
<comment type="catalytic activity">
    <reaction evidence="14 15">
        <text>a di-trans,poly-cis-dolichyl beta-D-mannosyl phosphate + L-seryl-[protein] = 3-O-(alpha-D-mannosyl)-L-seryl-[protein] + a di-trans,poly-cis-dolichyl phosphate + H(+)</text>
        <dbReference type="Rhea" id="RHEA:17377"/>
        <dbReference type="Rhea" id="RHEA-COMP:9863"/>
        <dbReference type="Rhea" id="RHEA-COMP:13546"/>
        <dbReference type="Rhea" id="RHEA-COMP:19498"/>
        <dbReference type="Rhea" id="RHEA-COMP:19501"/>
        <dbReference type="ChEBI" id="CHEBI:15378"/>
        <dbReference type="ChEBI" id="CHEBI:29999"/>
        <dbReference type="ChEBI" id="CHEBI:57683"/>
        <dbReference type="ChEBI" id="CHEBI:58211"/>
        <dbReference type="ChEBI" id="CHEBI:137321"/>
        <dbReference type="EC" id="2.4.1.109"/>
    </reaction>
</comment>
<feature type="transmembrane region" description="Helical" evidence="15">
    <location>
        <begin position="184"/>
        <end position="202"/>
    </location>
</feature>
<dbReference type="OMA" id="KNVTPRL"/>
<keyword evidence="11 15" id="KW-0472">Membrane</keyword>
<accession>Q759J8</accession>
<keyword evidence="6 15" id="KW-0808">Transferase</keyword>
<feature type="transmembrane region" description="Helical" evidence="15">
    <location>
        <begin position="683"/>
        <end position="705"/>
    </location>
</feature>
<dbReference type="GO" id="GO:0005783">
    <property type="term" value="C:endoplasmic reticulum"/>
    <property type="evidence" value="ECO:0000318"/>
    <property type="project" value="GO_Central"/>
</dbReference>
<feature type="transmembrane region" description="Helical" evidence="15">
    <location>
        <begin position="265"/>
        <end position="287"/>
    </location>
</feature>
<feature type="transmembrane region" description="Helical" evidence="15">
    <location>
        <begin position="135"/>
        <end position="153"/>
    </location>
</feature>
<dbReference type="InterPro" id="IPR032421">
    <property type="entry name" value="PMT_4TMC"/>
</dbReference>
<dbReference type="SUPFAM" id="SSF82109">
    <property type="entry name" value="MIR domain"/>
    <property type="match status" value="1"/>
</dbReference>
<dbReference type="InterPro" id="IPR036300">
    <property type="entry name" value="MIR_dom_sf"/>
</dbReference>
<comment type="subcellular location">
    <subcellularLocation>
        <location evidence="1 15">Endoplasmic reticulum membrane</location>
        <topology evidence="1 15">Multi-pass membrane protein</topology>
    </subcellularLocation>
</comment>
<evidence type="ECO:0000313" key="17">
    <source>
        <dbReference type="EMBL" id="AAS52199.2"/>
    </source>
</evidence>
<evidence type="ECO:0000256" key="7">
    <source>
        <dbReference type="ARBA" id="ARBA00022692"/>
    </source>
</evidence>
<dbReference type="KEGG" id="ago:AGOS_ADR279C"/>
<comment type="function">
    <text evidence="15">Transfers mannose from Dol-P-mannose to Ser or Thr residues on proteins.</text>
</comment>
<keyword evidence="12" id="KW-0325">Glycoprotein</keyword>
<dbReference type="EMBL" id="AE016817">
    <property type="protein sequence ID" value="AAS52199.2"/>
    <property type="molecule type" value="Genomic_DNA"/>
</dbReference>
<dbReference type="InterPro" id="IPR003342">
    <property type="entry name" value="ArnT-like_N"/>
</dbReference>
<dbReference type="FunCoup" id="Q759J8">
    <property type="interactions" value="78"/>
</dbReference>
<dbReference type="OrthoDB" id="292747at2759"/>
<evidence type="ECO:0000256" key="11">
    <source>
        <dbReference type="ARBA" id="ARBA00023136"/>
    </source>
</evidence>
<keyword evidence="5 15" id="KW-0328">Glycosyltransferase</keyword>
<feature type="transmembrane region" description="Helical" evidence="15">
    <location>
        <begin position="658"/>
        <end position="677"/>
    </location>
</feature>
<keyword evidence="8" id="KW-0677">Repeat</keyword>
<sequence length="817" mass="91753">MSKKKAVNVDGDSAVSEMDIQKGPQRPFLVTEPNPALSKTRLSSTWSEKSVVGALMGVAAAVRLYNLAYPDSVVFDEVHFGGYASKYIQGAFFLDVHPPLAKMLLAGAGKLAGYGGEFGFEDIGIDYPATVPYQVMRFLPAALGVLTVLLMFLTLRASGVRKWVAFAVSLVFTVENSFVTISRYILLDSPLLFFIAAAVYSFKRLELHQTGSLQYYKCLAATGMALGLAMSSKWVGFFTFAWVGVVSVMQLWFQVGDLNKPVPSILKQSAIKASILCVLPMCLYVLFFRIHFQSLPNVTDAAGFFSSAFRTTLHGHTIPANIYAGVGIGSTVTIRHIGTMGGYLHSHNHMYQGGSEQQQVTLYPHLDQNNHWYIEHYNASNTVPTTFEGLEHGTKIRLKHVLTGHRLHSHDHKPPVSVSSDWQKEVSGYGFPEFEGDANDDWIVEIDQEKSTPGEARERVRAIETKFRLRHAMTGCMLFSHQVKLPKWGFEQQEVTCATQGRPDLTLWYIEENTNPLLSEDSEKISYKTPNFWEKLVEIHRKMWHINKSLTDAHMYQSDPIQWPFLLRGISYWSKDSRQVYLLGNAVVWYSVTLFVVIFGLICVGELFVWQLGKPILSDTKILNFHIQTIHYLLGYFIHYLPSFLMGRQMFLHHYLPAYYFGILALAHGLDGLVTFLNRKRPIAYGLVAMFVLGSIAFFVTYSPLVYGLQWTRSQCAKTRLLSNWDYTCAVFPDTYEAYNLIPPAESSDANVAGITDTRDEAKKPDVGLDLESIIANPDPKKFVDQHGNELSPEQVQNIVKEQGGYIKGVSGGENLL</sequence>
<evidence type="ECO:0000256" key="4">
    <source>
        <dbReference type="ARBA" id="ARBA00012839"/>
    </source>
</evidence>
<evidence type="ECO:0000256" key="1">
    <source>
        <dbReference type="ARBA" id="ARBA00004477"/>
    </source>
</evidence>
<dbReference type="InParanoid" id="Q759J8"/>
<keyword evidence="10 15" id="KW-1133">Transmembrane helix</keyword>
<dbReference type="InterPro" id="IPR016093">
    <property type="entry name" value="MIR_motif"/>
</dbReference>
<dbReference type="HOGENOM" id="CLU_008438_2_1_1"/>
<name>Q759J8_EREGS</name>
<dbReference type="STRING" id="284811.Q759J8"/>
<dbReference type="GO" id="GO:0004169">
    <property type="term" value="F:dolichyl-phosphate-mannose-protein mannosyltransferase activity"/>
    <property type="evidence" value="ECO:0000318"/>
    <property type="project" value="GO_Central"/>
</dbReference>
<evidence type="ECO:0000256" key="6">
    <source>
        <dbReference type="ARBA" id="ARBA00022679"/>
    </source>
</evidence>
<feature type="transmembrane region" description="Helical" evidence="15">
    <location>
        <begin position="234"/>
        <end position="253"/>
    </location>
</feature>
<evidence type="ECO:0000256" key="5">
    <source>
        <dbReference type="ARBA" id="ARBA00022676"/>
    </source>
</evidence>
<dbReference type="Proteomes" id="UP000000591">
    <property type="component" value="Chromosome IV"/>
</dbReference>
<reference evidence="18" key="2">
    <citation type="journal article" date="2013" name="G3 (Bethesda)">
        <title>Genomes of Ashbya fungi isolated from insects reveal four mating-type loci, numerous translocations, lack of transposons, and distinct gene duplications.</title>
        <authorList>
            <person name="Dietrich F.S."/>
            <person name="Voegeli S."/>
            <person name="Kuo S."/>
            <person name="Philippsen P."/>
        </authorList>
    </citation>
    <scope>GENOME REANNOTATION</scope>
    <source>
        <strain evidence="18">ATCC 10895 / CBS 109.51 / FGSC 9923 / NRRL Y-1056</strain>
    </source>
</reference>
<feature type="domain" description="MIR" evidence="16">
    <location>
        <begin position="323"/>
        <end position="377"/>
    </location>
</feature>
<dbReference type="GO" id="GO:0035269">
    <property type="term" value="P:protein O-linked glycosylation via mannose"/>
    <property type="evidence" value="ECO:0000318"/>
    <property type="project" value="GO_Central"/>
</dbReference>
<evidence type="ECO:0000256" key="3">
    <source>
        <dbReference type="ARBA" id="ARBA00007222"/>
    </source>
</evidence>
<evidence type="ECO:0000313" key="18">
    <source>
        <dbReference type="Proteomes" id="UP000000591"/>
    </source>
</evidence>
<evidence type="ECO:0000259" key="16">
    <source>
        <dbReference type="PROSITE" id="PS50919"/>
    </source>
</evidence>
<dbReference type="PANTHER" id="PTHR10050">
    <property type="entry name" value="DOLICHYL-PHOSPHATE-MANNOSE--PROTEIN MANNOSYLTRANSFERASE"/>
    <property type="match status" value="1"/>
</dbReference>
<reference evidence="17 18" key="1">
    <citation type="journal article" date="2004" name="Science">
        <title>The Ashbya gossypii genome as a tool for mapping the ancient Saccharomyces cerevisiae genome.</title>
        <authorList>
            <person name="Dietrich F.S."/>
            <person name="Voegeli S."/>
            <person name="Brachat S."/>
            <person name="Lerch A."/>
            <person name="Gates K."/>
            <person name="Steiner S."/>
            <person name="Mohr C."/>
            <person name="Pohlmann R."/>
            <person name="Luedi P."/>
            <person name="Choi S."/>
            <person name="Wing R.A."/>
            <person name="Flavier A."/>
            <person name="Gaffney T.D."/>
            <person name="Philippsen P."/>
        </authorList>
    </citation>
    <scope>NUCLEOTIDE SEQUENCE [LARGE SCALE GENOMIC DNA]</scope>
    <source>
        <strain evidence="18">ATCC 10895 / CBS 109.51 / FGSC 9923 / NRRL Y-1056</strain>
    </source>
</reference>
<protein>
    <recommendedName>
        <fullName evidence="4 15">Dolichyl-phosphate-mannose--protein mannosyltransferase</fullName>
        <ecNumber evidence="4 15">2.4.1.109</ecNumber>
    </recommendedName>
</protein>
<evidence type="ECO:0000256" key="15">
    <source>
        <dbReference type="RuleBase" id="RU367007"/>
    </source>
</evidence>
<dbReference type="eggNOG" id="KOG3359">
    <property type="taxonomic scope" value="Eukaryota"/>
</dbReference>
<gene>
    <name evidence="17" type="ORF">AGOS_ADR279C</name>
</gene>
<feature type="domain" description="MIR" evidence="16">
    <location>
        <begin position="387"/>
        <end position="447"/>
    </location>
</feature>
<dbReference type="PROSITE" id="PS50919">
    <property type="entry name" value="MIR"/>
    <property type="match status" value="3"/>
</dbReference>
<evidence type="ECO:0000256" key="2">
    <source>
        <dbReference type="ARBA" id="ARBA00004922"/>
    </source>
</evidence>
<dbReference type="FunFam" id="2.80.10.50:FF:000034">
    <property type="entry name" value="Dolichyl-phosphate-mannose-protein mannosyltransferase 1"/>
    <property type="match status" value="1"/>
</dbReference>
<organism evidence="17 18">
    <name type="scientific">Eremothecium gossypii (strain ATCC 10895 / CBS 109.51 / FGSC 9923 / NRRL Y-1056)</name>
    <name type="common">Yeast</name>
    <name type="synonym">Ashbya gossypii</name>
    <dbReference type="NCBI Taxonomy" id="284811"/>
    <lineage>
        <taxon>Eukaryota</taxon>
        <taxon>Fungi</taxon>
        <taxon>Dikarya</taxon>
        <taxon>Ascomycota</taxon>
        <taxon>Saccharomycotina</taxon>
        <taxon>Saccharomycetes</taxon>
        <taxon>Saccharomycetales</taxon>
        <taxon>Saccharomycetaceae</taxon>
        <taxon>Eremothecium</taxon>
    </lineage>
</organism>
<dbReference type="RefSeq" id="NP_984375.2">
    <property type="nucleotide sequence ID" value="NM_209728.2"/>
</dbReference>
<keyword evidence="18" id="KW-1185">Reference proteome</keyword>
<comment type="similarity">
    <text evidence="3 15">Belongs to the glycosyltransferase 39 family.</text>
</comment>
<dbReference type="Pfam" id="PF02366">
    <property type="entry name" value="PMT"/>
    <property type="match status" value="1"/>
</dbReference>
<comment type="pathway">
    <text evidence="2 15">Protein modification; protein glycosylation.</text>
</comment>
<dbReference type="GO" id="GO:0031502">
    <property type="term" value="C:dolichyl-phosphate-mannose-protein mannosyltransferase complex"/>
    <property type="evidence" value="ECO:0007669"/>
    <property type="project" value="UniProtKB-ARBA"/>
</dbReference>
<evidence type="ECO:0000256" key="10">
    <source>
        <dbReference type="ARBA" id="ARBA00022989"/>
    </source>
</evidence>
<dbReference type="SMART" id="SM00472">
    <property type="entry name" value="MIR"/>
    <property type="match status" value="3"/>
</dbReference>
<keyword evidence="9 15" id="KW-0256">Endoplasmic reticulum</keyword>
<dbReference type="InterPro" id="IPR027005">
    <property type="entry name" value="PMT-like"/>
</dbReference>
<evidence type="ECO:0000256" key="14">
    <source>
        <dbReference type="ARBA" id="ARBA00045102"/>
    </source>
</evidence>
<dbReference type="UniPathway" id="UPA00378"/>
<feature type="transmembrane region" description="Helical" evidence="15">
    <location>
        <begin position="587"/>
        <end position="610"/>
    </location>
</feature>
<proteinExistence type="inferred from homology"/>
<keyword evidence="7 15" id="KW-0812">Transmembrane</keyword>
<dbReference type="GeneID" id="4620537"/>
<dbReference type="PANTHER" id="PTHR10050:SF50">
    <property type="entry name" value="DOLICHYL-PHOSPHATE-MANNOSE--PROTEIN MANNOSYLTRANSFERASE 1-RELATED"/>
    <property type="match status" value="1"/>
</dbReference>
<comment type="catalytic activity">
    <reaction evidence="13 15">
        <text>a di-trans,poly-cis-dolichyl beta-D-mannosyl phosphate + L-threonyl-[protein] = 3-O-(alpha-D-mannosyl)-L-threonyl-[protein] + a di-trans,poly-cis-dolichyl phosphate + H(+)</text>
        <dbReference type="Rhea" id="RHEA:53396"/>
        <dbReference type="Rhea" id="RHEA-COMP:11060"/>
        <dbReference type="Rhea" id="RHEA-COMP:13547"/>
        <dbReference type="Rhea" id="RHEA-COMP:19498"/>
        <dbReference type="Rhea" id="RHEA-COMP:19501"/>
        <dbReference type="ChEBI" id="CHEBI:15378"/>
        <dbReference type="ChEBI" id="CHEBI:30013"/>
        <dbReference type="ChEBI" id="CHEBI:57683"/>
        <dbReference type="ChEBI" id="CHEBI:58211"/>
        <dbReference type="ChEBI" id="CHEBI:137323"/>
        <dbReference type="EC" id="2.4.1.109"/>
    </reaction>
</comment>
<dbReference type="AlphaFoldDB" id="Q759J8"/>
<dbReference type="CAZy" id="GT39">
    <property type="family name" value="Glycosyltransferase Family 39"/>
</dbReference>
<feature type="domain" description="MIR" evidence="16">
    <location>
        <begin position="457"/>
        <end position="513"/>
    </location>
</feature>
<dbReference type="Pfam" id="PF16192">
    <property type="entry name" value="PMT_4TMC"/>
    <property type="match status" value="1"/>
</dbReference>
<evidence type="ECO:0000256" key="12">
    <source>
        <dbReference type="ARBA" id="ARBA00023180"/>
    </source>
</evidence>
<dbReference type="Pfam" id="PF02815">
    <property type="entry name" value="MIR"/>
    <property type="match status" value="1"/>
</dbReference>
<evidence type="ECO:0000256" key="13">
    <source>
        <dbReference type="ARBA" id="ARBA00045085"/>
    </source>
</evidence>